<evidence type="ECO:0000256" key="5">
    <source>
        <dbReference type="ARBA" id="ARBA00023136"/>
    </source>
</evidence>
<evidence type="ECO:0000256" key="3">
    <source>
        <dbReference type="ARBA" id="ARBA00022692"/>
    </source>
</evidence>
<accession>A0A2H9T6W6</accession>
<name>A0A2H9T6W6_9ZZZZ</name>
<evidence type="ECO:0000313" key="7">
    <source>
        <dbReference type="EMBL" id="PJE78977.1"/>
    </source>
</evidence>
<keyword evidence="6" id="KW-0998">Cell outer membrane</keyword>
<evidence type="ECO:0000256" key="1">
    <source>
        <dbReference type="ARBA" id="ARBA00004571"/>
    </source>
</evidence>
<gene>
    <name evidence="7" type="primary">ompP1</name>
    <name evidence="7" type="ORF">CI610_02055</name>
</gene>
<comment type="caution">
    <text evidence="7">The sequence shown here is derived from an EMBL/GenBank/DDBJ whole genome shotgun (WGS) entry which is preliminary data.</text>
</comment>
<dbReference type="GO" id="GO:0015483">
    <property type="term" value="F:long-chain fatty acid transporting porin activity"/>
    <property type="evidence" value="ECO:0007669"/>
    <property type="project" value="TreeGrafter"/>
</dbReference>
<dbReference type="EMBL" id="NSIT01000109">
    <property type="protein sequence ID" value="PJE78977.1"/>
    <property type="molecule type" value="Genomic_DNA"/>
</dbReference>
<keyword evidence="2" id="KW-1134">Transmembrane beta strand</keyword>
<evidence type="ECO:0000256" key="2">
    <source>
        <dbReference type="ARBA" id="ARBA00022452"/>
    </source>
</evidence>
<reference evidence="7" key="1">
    <citation type="journal article" date="2017" name="Appl. Environ. Microbiol.">
        <title>Molecular characterization of an Endozoicomonas-like organism causing infection in king scallop Pecten maximus L.</title>
        <authorList>
            <person name="Cano I."/>
            <person name="van Aerle R."/>
            <person name="Ross S."/>
            <person name="Verner-Jeffreys D.W."/>
            <person name="Paley R.K."/>
            <person name="Rimmer G."/>
            <person name="Ryder D."/>
            <person name="Hooper P."/>
            <person name="Stone D."/>
            <person name="Feist S.W."/>
        </authorList>
    </citation>
    <scope>NUCLEOTIDE SEQUENCE</scope>
</reference>
<dbReference type="PANTHER" id="PTHR35093:SF8">
    <property type="entry name" value="OUTER MEMBRANE PROTEIN NMB0088-RELATED"/>
    <property type="match status" value="1"/>
</dbReference>
<comment type="subcellular location">
    <subcellularLocation>
        <location evidence="1">Cell outer membrane</location>
        <topology evidence="1">Multi-pass membrane protein</topology>
    </subcellularLocation>
</comment>
<dbReference type="InterPro" id="IPR005017">
    <property type="entry name" value="OMPP1/FadL/TodX"/>
</dbReference>
<evidence type="ECO:0000256" key="4">
    <source>
        <dbReference type="ARBA" id="ARBA00022729"/>
    </source>
</evidence>
<organism evidence="7">
    <name type="scientific">invertebrate metagenome</name>
    <dbReference type="NCBI Taxonomy" id="1711999"/>
    <lineage>
        <taxon>unclassified sequences</taxon>
        <taxon>metagenomes</taxon>
        <taxon>organismal metagenomes</taxon>
    </lineage>
</organism>
<keyword evidence="5" id="KW-0472">Membrane</keyword>
<proteinExistence type="predicted"/>
<dbReference type="PANTHER" id="PTHR35093">
    <property type="entry name" value="OUTER MEMBRANE PROTEIN NMB0088-RELATED"/>
    <property type="match status" value="1"/>
</dbReference>
<dbReference type="AlphaFoldDB" id="A0A2H9T6W6"/>
<dbReference type="GO" id="GO:0009279">
    <property type="term" value="C:cell outer membrane"/>
    <property type="evidence" value="ECO:0007669"/>
    <property type="project" value="UniProtKB-SubCell"/>
</dbReference>
<dbReference type="Gene3D" id="2.40.160.60">
    <property type="entry name" value="Outer membrane protein transport protein (OMPP1/FadL/TodX)"/>
    <property type="match status" value="1"/>
</dbReference>
<keyword evidence="4" id="KW-0732">Signal</keyword>
<evidence type="ECO:0000256" key="6">
    <source>
        <dbReference type="ARBA" id="ARBA00023237"/>
    </source>
</evidence>
<protein>
    <submittedName>
        <fullName evidence="7">Outer membrane protein P1</fullName>
    </submittedName>
</protein>
<dbReference type="Pfam" id="PF03349">
    <property type="entry name" value="Toluene_X"/>
    <property type="match status" value="1"/>
</dbReference>
<sequence>MQRPHTHKAALATLIALITHSGISYASGYGLNEYSGSAMGSAYAGAASNAEDASIAAYNPAGIALLKDTQLTLGSTLVTESGNLENAEYKDGNAPIDYSSDADGFQRTTAIPFGHFSTPLNDKWSFGASAYAPYGMNLNYDDDFAGRFFGDKTQFTVMNLQGTLAYQFSDTLAVGFGLAASMAEGKLTQNYWNEITGSKDQPLRSELKGDDIAPAWNIGLIWQPTNTTTLGLAYHSSTKFSLEGTHQLSGGTGGMGSKANGKHDVNLDITMPEKITFSITQELNDRWTILADASWTRWSRFENFYIEDNGIEDFVIGPIVIPDGKDYSYYIPENWRNTWAASIGAKYVLNDDWTLKAGYMYDQSPVTNKNRTARTPDANRQWLTVGAKWQAAPQWTFDFAAGYVWLIDGTVYEKGHSKHPDGEPKTDDVFTGEYKNQTSWLLSAQMTYHF</sequence>
<dbReference type="SUPFAM" id="SSF56935">
    <property type="entry name" value="Porins"/>
    <property type="match status" value="1"/>
</dbReference>
<keyword evidence="3" id="KW-0812">Transmembrane</keyword>